<feature type="compositionally biased region" description="Low complexity" evidence="1">
    <location>
        <begin position="63"/>
        <end position="72"/>
    </location>
</feature>
<accession>A0ABN9WAM7</accession>
<evidence type="ECO:0000313" key="3">
    <source>
        <dbReference type="Proteomes" id="UP001189429"/>
    </source>
</evidence>
<dbReference type="Proteomes" id="UP001189429">
    <property type="component" value="Unassembled WGS sequence"/>
</dbReference>
<dbReference type="EMBL" id="CAUYUJ010018233">
    <property type="protein sequence ID" value="CAK0881829.1"/>
    <property type="molecule type" value="Genomic_DNA"/>
</dbReference>
<feature type="region of interest" description="Disordered" evidence="1">
    <location>
        <begin position="41"/>
        <end position="100"/>
    </location>
</feature>
<keyword evidence="3" id="KW-1185">Reference proteome</keyword>
<feature type="compositionally biased region" description="Low complexity" evidence="1">
    <location>
        <begin position="157"/>
        <end position="170"/>
    </location>
</feature>
<reference evidence="2" key="1">
    <citation type="submission" date="2023-10" db="EMBL/GenBank/DDBJ databases">
        <authorList>
            <person name="Chen Y."/>
            <person name="Shah S."/>
            <person name="Dougan E. K."/>
            <person name="Thang M."/>
            <person name="Chan C."/>
        </authorList>
    </citation>
    <scope>NUCLEOTIDE SEQUENCE [LARGE SCALE GENOMIC DNA]</scope>
</reference>
<gene>
    <name evidence="2" type="ORF">PCOR1329_LOCUS64542</name>
</gene>
<feature type="region of interest" description="Disordered" evidence="1">
    <location>
        <begin position="124"/>
        <end position="180"/>
    </location>
</feature>
<feature type="region of interest" description="Disordered" evidence="1">
    <location>
        <begin position="1"/>
        <end position="22"/>
    </location>
</feature>
<proteinExistence type="predicted"/>
<protein>
    <submittedName>
        <fullName evidence="2">Uncharacterized protein</fullName>
    </submittedName>
</protein>
<feature type="compositionally biased region" description="Basic residues" evidence="1">
    <location>
        <begin position="138"/>
        <end position="150"/>
    </location>
</feature>
<comment type="caution">
    <text evidence="2">The sequence shown here is derived from an EMBL/GenBank/DDBJ whole genome shotgun (WGS) entry which is preliminary data.</text>
</comment>
<evidence type="ECO:0000256" key="1">
    <source>
        <dbReference type="SAM" id="MobiDB-lite"/>
    </source>
</evidence>
<name>A0ABN9WAM7_9DINO</name>
<organism evidence="2 3">
    <name type="scientific">Prorocentrum cordatum</name>
    <dbReference type="NCBI Taxonomy" id="2364126"/>
    <lineage>
        <taxon>Eukaryota</taxon>
        <taxon>Sar</taxon>
        <taxon>Alveolata</taxon>
        <taxon>Dinophyceae</taxon>
        <taxon>Prorocentrales</taxon>
        <taxon>Prorocentraceae</taxon>
        <taxon>Prorocentrum</taxon>
    </lineage>
</organism>
<evidence type="ECO:0000313" key="2">
    <source>
        <dbReference type="EMBL" id="CAK0881829.1"/>
    </source>
</evidence>
<sequence>MQRKQRHGSQDHPKTNGSGRCIGTCCLISTVQNALTAFQDELDRSVPVPAPRGTPAHPRRRPTAASTASAQRFDGEGPASEPSTPGQAEDAPQADSAAHRAAVLSAPARAYCGKGRCSCPALAAQGEAEEEGSSGRSWRSRWRGGRRANRQKPIVHAGRAGAPVARRPSAQAGGCGIGPASAERAASQMLFALPGEGRDRRGKGN</sequence>